<gene>
    <name evidence="2" type="ORF">WJX72_009684</name>
</gene>
<protein>
    <submittedName>
        <fullName evidence="2">Uncharacterized protein</fullName>
    </submittedName>
</protein>
<keyword evidence="3" id="KW-1185">Reference proteome</keyword>
<proteinExistence type="predicted"/>
<sequence length="209" mass="21948">MPSATAAAASTTGNKFSAARSHELNDAYMDEFEEAYAQLSEMQLQQADPTAKQRPKLLRSTSRGGRQPERIGAFPAATPQAAAVAEAADAFSAASSLYPCTIAAGWREGPLDPAGVCCSLSDQPLLCGSVDWAAGEVAVGSSDHAIYTVELTTGKRRRTLYNKNFGHSEAAIPPCWPDTEHGTSKKASFLPGDHTEQLLAGHPFAAGPA</sequence>
<name>A0AAW1Q1S4_9CHLO</name>
<evidence type="ECO:0000256" key="1">
    <source>
        <dbReference type="SAM" id="MobiDB-lite"/>
    </source>
</evidence>
<accession>A0AAW1Q1S4</accession>
<reference evidence="2 3" key="1">
    <citation type="journal article" date="2024" name="Nat. Commun.">
        <title>Phylogenomics reveals the evolutionary origins of lichenization in chlorophyte algae.</title>
        <authorList>
            <person name="Puginier C."/>
            <person name="Libourel C."/>
            <person name="Otte J."/>
            <person name="Skaloud P."/>
            <person name="Haon M."/>
            <person name="Grisel S."/>
            <person name="Petersen M."/>
            <person name="Berrin J.G."/>
            <person name="Delaux P.M."/>
            <person name="Dal Grande F."/>
            <person name="Keller J."/>
        </authorList>
    </citation>
    <scope>NUCLEOTIDE SEQUENCE [LARGE SCALE GENOMIC DNA]</scope>
    <source>
        <strain evidence="2 3">SAG 2043</strain>
    </source>
</reference>
<evidence type="ECO:0000313" key="3">
    <source>
        <dbReference type="Proteomes" id="UP001489004"/>
    </source>
</evidence>
<comment type="caution">
    <text evidence="2">The sequence shown here is derived from an EMBL/GenBank/DDBJ whole genome shotgun (WGS) entry which is preliminary data.</text>
</comment>
<evidence type="ECO:0000313" key="2">
    <source>
        <dbReference type="EMBL" id="KAK9814681.1"/>
    </source>
</evidence>
<organism evidence="2 3">
    <name type="scientific">[Myrmecia] bisecta</name>
    <dbReference type="NCBI Taxonomy" id="41462"/>
    <lineage>
        <taxon>Eukaryota</taxon>
        <taxon>Viridiplantae</taxon>
        <taxon>Chlorophyta</taxon>
        <taxon>core chlorophytes</taxon>
        <taxon>Trebouxiophyceae</taxon>
        <taxon>Trebouxiales</taxon>
        <taxon>Trebouxiaceae</taxon>
        <taxon>Myrmecia</taxon>
    </lineage>
</organism>
<dbReference type="EMBL" id="JALJOR010000007">
    <property type="protein sequence ID" value="KAK9814681.1"/>
    <property type="molecule type" value="Genomic_DNA"/>
</dbReference>
<dbReference type="Proteomes" id="UP001489004">
    <property type="component" value="Unassembled WGS sequence"/>
</dbReference>
<dbReference type="AlphaFoldDB" id="A0AAW1Q1S4"/>
<feature type="region of interest" description="Disordered" evidence="1">
    <location>
        <begin position="42"/>
        <end position="70"/>
    </location>
</feature>